<keyword evidence="2" id="KW-0812">Transmembrane</keyword>
<reference evidence="3 4" key="1">
    <citation type="submission" date="2019-02" db="EMBL/GenBank/DDBJ databases">
        <title>Deep-cultivation of Planctomycetes and their phenomic and genomic characterization uncovers novel biology.</title>
        <authorList>
            <person name="Wiegand S."/>
            <person name="Jogler M."/>
            <person name="Boedeker C."/>
            <person name="Pinto D."/>
            <person name="Vollmers J."/>
            <person name="Rivas-Marin E."/>
            <person name="Kohn T."/>
            <person name="Peeters S.H."/>
            <person name="Heuer A."/>
            <person name="Rast P."/>
            <person name="Oberbeckmann S."/>
            <person name="Bunk B."/>
            <person name="Jeske O."/>
            <person name="Meyerdierks A."/>
            <person name="Storesund J.E."/>
            <person name="Kallscheuer N."/>
            <person name="Luecker S."/>
            <person name="Lage O.M."/>
            <person name="Pohl T."/>
            <person name="Merkel B.J."/>
            <person name="Hornburger P."/>
            <person name="Mueller R.-W."/>
            <person name="Bruemmer F."/>
            <person name="Labrenz M."/>
            <person name="Spormann A.M."/>
            <person name="Op Den Camp H."/>
            <person name="Overmann J."/>
            <person name="Amann R."/>
            <person name="Jetten M.S.M."/>
            <person name="Mascher T."/>
            <person name="Medema M.H."/>
            <person name="Devos D.P."/>
            <person name="Kaster A.-K."/>
            <person name="Ovreas L."/>
            <person name="Rohde M."/>
            <person name="Galperin M.Y."/>
            <person name="Jogler C."/>
        </authorList>
    </citation>
    <scope>NUCLEOTIDE SEQUENCE [LARGE SCALE GENOMIC DNA]</scope>
    <source>
        <strain evidence="3 4">Pla52n</strain>
    </source>
</reference>
<dbReference type="EMBL" id="SJPN01000002">
    <property type="protein sequence ID" value="TWU06069.1"/>
    <property type="molecule type" value="Genomic_DNA"/>
</dbReference>
<dbReference type="RefSeq" id="WP_146519211.1">
    <property type="nucleotide sequence ID" value="NZ_CP151726.1"/>
</dbReference>
<keyword evidence="4" id="KW-1185">Reference proteome</keyword>
<evidence type="ECO:0000256" key="1">
    <source>
        <dbReference type="SAM" id="MobiDB-lite"/>
    </source>
</evidence>
<name>A0A5C6B428_9BACT</name>
<keyword evidence="2" id="KW-1133">Transmembrane helix</keyword>
<proteinExistence type="predicted"/>
<evidence type="ECO:0000313" key="4">
    <source>
        <dbReference type="Proteomes" id="UP000320176"/>
    </source>
</evidence>
<feature type="region of interest" description="Disordered" evidence="1">
    <location>
        <begin position="88"/>
        <end position="109"/>
    </location>
</feature>
<gene>
    <name evidence="3" type="ORF">Pla52n_17890</name>
</gene>
<organism evidence="3 4">
    <name type="scientific">Stieleria varia</name>
    <dbReference type="NCBI Taxonomy" id="2528005"/>
    <lineage>
        <taxon>Bacteria</taxon>
        <taxon>Pseudomonadati</taxon>
        <taxon>Planctomycetota</taxon>
        <taxon>Planctomycetia</taxon>
        <taxon>Pirellulales</taxon>
        <taxon>Pirellulaceae</taxon>
        <taxon>Stieleria</taxon>
    </lineage>
</organism>
<evidence type="ECO:0008006" key="5">
    <source>
        <dbReference type="Google" id="ProtNLM"/>
    </source>
</evidence>
<dbReference type="Proteomes" id="UP000320176">
    <property type="component" value="Unassembled WGS sequence"/>
</dbReference>
<evidence type="ECO:0000256" key="2">
    <source>
        <dbReference type="SAM" id="Phobius"/>
    </source>
</evidence>
<dbReference type="AlphaFoldDB" id="A0A5C6B428"/>
<protein>
    <recommendedName>
        <fullName evidence="5">Branched-chain amino acid aminotransferase</fullName>
    </recommendedName>
</protein>
<keyword evidence="2" id="KW-0472">Membrane</keyword>
<sequence>MKITAKKLWNDEAGFVVSVELVLISTIAVIGLITGLTAVRDGVVSELSDTAGSVQDLNQSYSYNGVVGHSGSTAGSDFNDALDFCDSSDDQSGQADNCITFDGAPANEN</sequence>
<accession>A0A5C6B428</accession>
<evidence type="ECO:0000313" key="3">
    <source>
        <dbReference type="EMBL" id="TWU06069.1"/>
    </source>
</evidence>
<feature type="transmembrane region" description="Helical" evidence="2">
    <location>
        <begin position="15"/>
        <end position="39"/>
    </location>
</feature>
<dbReference type="OrthoDB" id="278295at2"/>
<comment type="caution">
    <text evidence="3">The sequence shown here is derived from an EMBL/GenBank/DDBJ whole genome shotgun (WGS) entry which is preliminary data.</text>
</comment>